<dbReference type="Pfam" id="PF00201">
    <property type="entry name" value="UDPGT"/>
    <property type="match status" value="1"/>
</dbReference>
<dbReference type="FunFam" id="3.40.50.2000:FF:000038">
    <property type="entry name" value="UDP-GlucuronosylTransferase"/>
    <property type="match status" value="1"/>
</dbReference>
<keyword evidence="8 11" id="KW-1133">Transmembrane helix</keyword>
<protein>
    <recommendedName>
        <fullName evidence="3">glucuronosyltransferase</fullName>
        <ecNumber evidence="3">2.4.1.17</ecNumber>
    </recommendedName>
</protein>
<evidence type="ECO:0000256" key="2">
    <source>
        <dbReference type="ARBA" id="ARBA00009995"/>
    </source>
</evidence>
<dbReference type="EC" id="2.4.1.17" evidence="3"/>
<evidence type="ECO:0000256" key="9">
    <source>
        <dbReference type="ARBA" id="ARBA00023136"/>
    </source>
</evidence>
<evidence type="ECO:0000256" key="7">
    <source>
        <dbReference type="ARBA" id="ARBA00022729"/>
    </source>
</evidence>
<dbReference type="GO" id="GO:0015020">
    <property type="term" value="F:glucuronosyltransferase activity"/>
    <property type="evidence" value="ECO:0007669"/>
    <property type="project" value="UniProtKB-EC"/>
</dbReference>
<comment type="subcellular location">
    <subcellularLocation>
        <location evidence="1">Membrane</location>
        <topology evidence="1">Single-pass membrane protein</topology>
    </subcellularLocation>
</comment>
<evidence type="ECO:0000313" key="13">
    <source>
        <dbReference type="WBParaSite" id="Pan_g2515.t2"/>
    </source>
</evidence>
<evidence type="ECO:0000256" key="1">
    <source>
        <dbReference type="ARBA" id="ARBA00004167"/>
    </source>
</evidence>
<dbReference type="SUPFAM" id="SSF53756">
    <property type="entry name" value="UDP-Glycosyltransferase/glycogen phosphorylase"/>
    <property type="match status" value="1"/>
</dbReference>
<dbReference type="PANTHER" id="PTHR48043">
    <property type="entry name" value="EG:EG0003.4 PROTEIN-RELATED"/>
    <property type="match status" value="1"/>
</dbReference>
<keyword evidence="4" id="KW-0328">Glycosyltransferase</keyword>
<evidence type="ECO:0000256" key="4">
    <source>
        <dbReference type="ARBA" id="ARBA00022676"/>
    </source>
</evidence>
<dbReference type="GO" id="GO:0016020">
    <property type="term" value="C:membrane"/>
    <property type="evidence" value="ECO:0007669"/>
    <property type="project" value="UniProtKB-SubCell"/>
</dbReference>
<evidence type="ECO:0000256" key="8">
    <source>
        <dbReference type="ARBA" id="ARBA00022989"/>
    </source>
</evidence>
<sequence>MKNTLRSKVDFLAPFNAYYRSVKKMWHSGLITERLSTSWVHVKALSELYMDLALHLLTNRQIVRDSLCTALGVLKLLQFGCNHSKNMYEVGGVLAWLVVTVLVGVSEQANVVVINPYFAHSHFAFLVKLTDILADNGHNMTMIVNELDTSKSVPLPKSARIIIRSQKPSMTLSGNLDQSSIWNTGFEFWDTRIIMQQFHTDIEGQCERFLSDVTFARAMAAEKFEFALLEPTDFCGHGFLKMIGVENYVNTYPMALSEKVALASGLPGRNFEPYPSSFDYHPGMDFFQRFQNYILPFVRHQLHGIDDNGISSAAIRKYVDPNFHAHDAIAGGRYLFLNTEEHMDFPRPISHKIVYIGGITVDQSASGKLPADYAEIFDNAKKGVVFVSFGSLAHSASMSMPFKQAFLDMFKANPDISFIWKYENASDAIGDHLPNLFKRSWVPQKEILAHPKLLAFVTHGGMNSILESGHAGVPLLGIPLFGDQNRNLKMLEYRRTAIVIEKKNLIGETLIDAIHKLTNDTSYKHRARVIADLARSKPQSGKQRFISYFNHAVAFAHADDHLDMEHRKFDAIRYYNLDVFSALAALGLVATFVLVRITLALFVAVSKLVNMLSLDNKKRV</sequence>
<keyword evidence="6 11" id="KW-0812">Transmembrane</keyword>
<keyword evidence="5" id="KW-0808">Transferase</keyword>
<evidence type="ECO:0000256" key="11">
    <source>
        <dbReference type="SAM" id="Phobius"/>
    </source>
</evidence>
<organism evidence="12 13">
    <name type="scientific">Panagrellus redivivus</name>
    <name type="common">Microworm</name>
    <dbReference type="NCBI Taxonomy" id="6233"/>
    <lineage>
        <taxon>Eukaryota</taxon>
        <taxon>Metazoa</taxon>
        <taxon>Ecdysozoa</taxon>
        <taxon>Nematoda</taxon>
        <taxon>Chromadorea</taxon>
        <taxon>Rhabditida</taxon>
        <taxon>Tylenchina</taxon>
        <taxon>Panagrolaimomorpha</taxon>
        <taxon>Panagrolaimoidea</taxon>
        <taxon>Panagrolaimidae</taxon>
        <taxon>Panagrellus</taxon>
    </lineage>
</organism>
<comment type="catalytic activity">
    <reaction evidence="10">
        <text>glucuronate acceptor + UDP-alpha-D-glucuronate = acceptor beta-D-glucuronoside + UDP + H(+)</text>
        <dbReference type="Rhea" id="RHEA:21032"/>
        <dbReference type="ChEBI" id="CHEBI:15378"/>
        <dbReference type="ChEBI" id="CHEBI:58052"/>
        <dbReference type="ChEBI" id="CHEBI:58223"/>
        <dbReference type="ChEBI" id="CHEBI:132367"/>
        <dbReference type="ChEBI" id="CHEBI:132368"/>
        <dbReference type="EC" id="2.4.1.17"/>
    </reaction>
</comment>
<accession>A0A7E4VS57</accession>
<comment type="similarity">
    <text evidence="2">Belongs to the UDP-glycosyltransferase family.</text>
</comment>
<evidence type="ECO:0000256" key="6">
    <source>
        <dbReference type="ARBA" id="ARBA00022692"/>
    </source>
</evidence>
<dbReference type="PANTHER" id="PTHR48043:SF145">
    <property type="entry name" value="FI06409P-RELATED"/>
    <property type="match status" value="1"/>
</dbReference>
<evidence type="ECO:0000256" key="3">
    <source>
        <dbReference type="ARBA" id="ARBA00012544"/>
    </source>
</evidence>
<dbReference type="CDD" id="cd03784">
    <property type="entry name" value="GT1_Gtf-like"/>
    <property type="match status" value="1"/>
</dbReference>
<evidence type="ECO:0000256" key="5">
    <source>
        <dbReference type="ARBA" id="ARBA00022679"/>
    </source>
</evidence>
<reference evidence="13" key="2">
    <citation type="submission" date="2020-10" db="UniProtKB">
        <authorList>
            <consortium name="WormBaseParasite"/>
        </authorList>
    </citation>
    <scope>IDENTIFICATION</scope>
</reference>
<reference evidence="12" key="1">
    <citation type="journal article" date="2013" name="Genetics">
        <title>The draft genome and transcriptome of Panagrellus redivivus are shaped by the harsh demands of a free-living lifestyle.</title>
        <authorList>
            <person name="Srinivasan J."/>
            <person name="Dillman A.R."/>
            <person name="Macchietto M.G."/>
            <person name="Heikkinen L."/>
            <person name="Lakso M."/>
            <person name="Fracchia K.M."/>
            <person name="Antoshechkin I."/>
            <person name="Mortazavi A."/>
            <person name="Wong G."/>
            <person name="Sternberg P.W."/>
        </authorList>
    </citation>
    <scope>NUCLEOTIDE SEQUENCE [LARGE SCALE GENOMIC DNA]</scope>
    <source>
        <strain evidence="12">MT8872</strain>
    </source>
</reference>
<dbReference type="Gene3D" id="3.40.50.2000">
    <property type="entry name" value="Glycogen Phosphorylase B"/>
    <property type="match status" value="1"/>
</dbReference>
<evidence type="ECO:0000256" key="10">
    <source>
        <dbReference type="ARBA" id="ARBA00047475"/>
    </source>
</evidence>
<feature type="transmembrane region" description="Helical" evidence="11">
    <location>
        <begin position="582"/>
        <end position="609"/>
    </location>
</feature>
<keyword evidence="12" id="KW-1185">Reference proteome</keyword>
<keyword evidence="9 11" id="KW-0472">Membrane</keyword>
<dbReference type="WBParaSite" id="Pan_g2515.t2">
    <property type="protein sequence ID" value="Pan_g2515.t2"/>
    <property type="gene ID" value="Pan_g2515"/>
</dbReference>
<dbReference type="AlphaFoldDB" id="A0A7E4VS57"/>
<dbReference type="Proteomes" id="UP000492821">
    <property type="component" value="Unassembled WGS sequence"/>
</dbReference>
<dbReference type="InterPro" id="IPR050271">
    <property type="entry name" value="UDP-glycosyltransferase"/>
</dbReference>
<dbReference type="InterPro" id="IPR002213">
    <property type="entry name" value="UDP_glucos_trans"/>
</dbReference>
<keyword evidence="7" id="KW-0732">Signal</keyword>
<name>A0A7E4VS57_PANRE</name>
<proteinExistence type="inferred from homology"/>
<evidence type="ECO:0000313" key="12">
    <source>
        <dbReference type="Proteomes" id="UP000492821"/>
    </source>
</evidence>